<dbReference type="EMBL" id="BONF01000015">
    <property type="protein sequence ID" value="GIF81614.1"/>
    <property type="molecule type" value="Genomic_DNA"/>
</dbReference>
<dbReference type="AlphaFoldDB" id="A0A8J3JFC9"/>
<feature type="binding site" evidence="9">
    <location>
        <position position="220"/>
    </location>
    <ligand>
        <name>D-dopa</name>
        <dbReference type="ChEBI" id="CHEBI:149689"/>
    </ligand>
</feature>
<comment type="cofactor">
    <cofactor evidence="1 9">
        <name>FAD</name>
        <dbReference type="ChEBI" id="CHEBI:57692"/>
    </cofactor>
</comment>
<evidence type="ECO:0000256" key="4">
    <source>
        <dbReference type="ARBA" id="ARBA00022827"/>
    </source>
</evidence>
<evidence type="ECO:0000259" key="10">
    <source>
        <dbReference type="Pfam" id="PF01266"/>
    </source>
</evidence>
<proteinExistence type="inferred from homology"/>
<evidence type="ECO:0000256" key="5">
    <source>
        <dbReference type="ARBA" id="ARBA00023002"/>
    </source>
</evidence>
<organism evidence="11 12">
    <name type="scientific">Catellatospora bangladeshensis</name>
    <dbReference type="NCBI Taxonomy" id="310355"/>
    <lineage>
        <taxon>Bacteria</taxon>
        <taxon>Bacillati</taxon>
        <taxon>Actinomycetota</taxon>
        <taxon>Actinomycetes</taxon>
        <taxon>Micromonosporales</taxon>
        <taxon>Micromonosporaceae</taxon>
        <taxon>Catellatospora</taxon>
    </lineage>
</organism>
<dbReference type="GO" id="GO:0019478">
    <property type="term" value="P:D-amino acid catabolic process"/>
    <property type="evidence" value="ECO:0007669"/>
    <property type="project" value="TreeGrafter"/>
</dbReference>
<dbReference type="InterPro" id="IPR006181">
    <property type="entry name" value="D-amino_acid_oxidase_CS"/>
</dbReference>
<keyword evidence="12" id="KW-1185">Reference proteome</keyword>
<dbReference type="GO" id="GO:0005737">
    <property type="term" value="C:cytoplasm"/>
    <property type="evidence" value="ECO:0007669"/>
    <property type="project" value="TreeGrafter"/>
</dbReference>
<keyword evidence="4 9" id="KW-0274">FAD</keyword>
<comment type="similarity">
    <text evidence="2">Belongs to the DAMOX/DASOX family.</text>
</comment>
<evidence type="ECO:0000313" key="11">
    <source>
        <dbReference type="EMBL" id="GIF81614.1"/>
    </source>
</evidence>
<keyword evidence="5" id="KW-0560">Oxidoreductase</keyword>
<evidence type="ECO:0000256" key="6">
    <source>
        <dbReference type="ARBA" id="ARBA00039101"/>
    </source>
</evidence>
<name>A0A8J3JFC9_9ACTN</name>
<protein>
    <recommendedName>
        <fullName evidence="7">D-amino-acid oxidase</fullName>
        <ecNumber evidence="6">1.4.3.3</ecNumber>
    </recommendedName>
</protein>
<keyword evidence="3" id="KW-0285">Flavoprotein</keyword>
<reference evidence="11 12" key="1">
    <citation type="submission" date="2021-01" db="EMBL/GenBank/DDBJ databases">
        <title>Whole genome shotgun sequence of Catellatospora bangladeshensis NBRC 107357.</title>
        <authorList>
            <person name="Komaki H."/>
            <person name="Tamura T."/>
        </authorList>
    </citation>
    <scope>NUCLEOTIDE SEQUENCE [LARGE SCALE GENOMIC DNA]</scope>
    <source>
        <strain evidence="11 12">NBRC 107357</strain>
    </source>
</reference>
<feature type="binding site" evidence="9">
    <location>
        <begin position="44"/>
        <end position="45"/>
    </location>
    <ligand>
        <name>FAD</name>
        <dbReference type="ChEBI" id="CHEBI:57692"/>
    </ligand>
</feature>
<evidence type="ECO:0000256" key="3">
    <source>
        <dbReference type="ARBA" id="ARBA00022630"/>
    </source>
</evidence>
<feature type="binding site" evidence="9">
    <location>
        <begin position="299"/>
        <end position="304"/>
    </location>
    <ligand>
        <name>FAD</name>
        <dbReference type="ChEBI" id="CHEBI:57692"/>
    </ligand>
</feature>
<dbReference type="RefSeq" id="WP_239125739.1">
    <property type="nucleotide sequence ID" value="NZ_BONF01000015.1"/>
</dbReference>
<dbReference type="Gene3D" id="3.30.9.10">
    <property type="entry name" value="D-Amino Acid Oxidase, subunit A, domain 2"/>
    <property type="match status" value="1"/>
</dbReference>
<dbReference type="PROSITE" id="PS00677">
    <property type="entry name" value="DAO"/>
    <property type="match status" value="1"/>
</dbReference>
<dbReference type="PANTHER" id="PTHR11530">
    <property type="entry name" value="D-AMINO ACID OXIDASE"/>
    <property type="match status" value="1"/>
</dbReference>
<dbReference type="PANTHER" id="PTHR11530:SF11">
    <property type="entry name" value="D-ASPARTATE OXIDASE"/>
    <property type="match status" value="1"/>
</dbReference>
<evidence type="ECO:0000256" key="7">
    <source>
        <dbReference type="ARBA" id="ARBA00039751"/>
    </source>
</evidence>
<dbReference type="Gene3D" id="3.40.50.720">
    <property type="entry name" value="NAD(P)-binding Rossmann-like Domain"/>
    <property type="match status" value="1"/>
</dbReference>
<sequence length="328" mass="34888">MVIPVKPDVIIVGAGVSGLTTGVCLAEAGLSVHVLSHQALPERTSYAAGASWGPYMLEGDARGLEWSRQTREILQQLAAEGCGVRIVAGIDAAEAADAEPPAWAVAMPGFRRCEPHELRGRFRSGWHYEVPLVDMPTYLTYLQDRLLAAGATLSERTVDSFAQLSDLGRVIVNCAGIGARELVPDATMQGVLGQLVVVKNPDPPVVRFFQDDAEHGDLTYILPHGDLVVLGGCAVAEGSALDHDAVAEEIKSRCAEIEPQLATAQIVEVRTGTRPKRPQIRLERTDVDGRVIVHNYGHGGSGLTVSWGCALEAAALVRAALDGPGRPD</sequence>
<dbReference type="GO" id="GO:0003884">
    <property type="term" value="F:D-amino-acid oxidase activity"/>
    <property type="evidence" value="ECO:0007669"/>
    <property type="project" value="UniProtKB-EC"/>
</dbReference>
<dbReference type="SUPFAM" id="SSF51971">
    <property type="entry name" value="Nucleotide-binding domain"/>
    <property type="match status" value="1"/>
</dbReference>
<dbReference type="GO" id="GO:0071949">
    <property type="term" value="F:FAD binding"/>
    <property type="evidence" value="ECO:0007669"/>
    <property type="project" value="InterPro"/>
</dbReference>
<dbReference type="PIRSF" id="PIRSF000189">
    <property type="entry name" value="D-aa_oxidase"/>
    <property type="match status" value="1"/>
</dbReference>
<dbReference type="Pfam" id="PF01266">
    <property type="entry name" value="DAO"/>
    <property type="match status" value="1"/>
</dbReference>
<dbReference type="InterPro" id="IPR006076">
    <property type="entry name" value="FAD-dep_OxRdtase"/>
</dbReference>
<comment type="caution">
    <text evidence="11">The sequence shown here is derived from an EMBL/GenBank/DDBJ whole genome shotgun (WGS) entry which is preliminary data.</text>
</comment>
<evidence type="ECO:0000256" key="1">
    <source>
        <dbReference type="ARBA" id="ARBA00001974"/>
    </source>
</evidence>
<comment type="catalytic activity">
    <reaction evidence="8">
        <text>a D-alpha-amino acid + O2 + H2O = a 2-oxocarboxylate + H2O2 + NH4(+)</text>
        <dbReference type="Rhea" id="RHEA:21816"/>
        <dbReference type="ChEBI" id="CHEBI:15377"/>
        <dbReference type="ChEBI" id="CHEBI:15379"/>
        <dbReference type="ChEBI" id="CHEBI:16240"/>
        <dbReference type="ChEBI" id="CHEBI:28938"/>
        <dbReference type="ChEBI" id="CHEBI:35179"/>
        <dbReference type="ChEBI" id="CHEBI:59871"/>
        <dbReference type="EC" id="1.4.3.3"/>
    </reaction>
    <physiologicalReaction direction="left-to-right" evidence="8">
        <dbReference type="Rhea" id="RHEA:21817"/>
    </physiologicalReaction>
</comment>
<evidence type="ECO:0000256" key="2">
    <source>
        <dbReference type="ARBA" id="ARBA00006730"/>
    </source>
</evidence>
<evidence type="ECO:0000256" key="8">
    <source>
        <dbReference type="ARBA" id="ARBA00049547"/>
    </source>
</evidence>
<dbReference type="InterPro" id="IPR023209">
    <property type="entry name" value="DAO"/>
</dbReference>
<evidence type="ECO:0000256" key="9">
    <source>
        <dbReference type="PIRSR" id="PIRSR000189-1"/>
    </source>
</evidence>
<dbReference type="Proteomes" id="UP000601223">
    <property type="component" value="Unassembled WGS sequence"/>
</dbReference>
<feature type="binding site" evidence="9">
    <location>
        <position position="158"/>
    </location>
    <ligand>
        <name>FAD</name>
        <dbReference type="ChEBI" id="CHEBI:57692"/>
    </ligand>
</feature>
<dbReference type="EC" id="1.4.3.3" evidence="6"/>
<feature type="binding site" evidence="9">
    <location>
        <position position="274"/>
    </location>
    <ligand>
        <name>D-dopa</name>
        <dbReference type="ChEBI" id="CHEBI:149689"/>
    </ligand>
</feature>
<feature type="binding site" evidence="9">
    <location>
        <position position="300"/>
    </location>
    <ligand>
        <name>D-dopa</name>
        <dbReference type="ChEBI" id="CHEBI:149689"/>
    </ligand>
</feature>
<feature type="domain" description="FAD dependent oxidoreductase" evidence="10">
    <location>
        <begin position="8"/>
        <end position="316"/>
    </location>
</feature>
<evidence type="ECO:0000313" key="12">
    <source>
        <dbReference type="Proteomes" id="UP000601223"/>
    </source>
</evidence>
<accession>A0A8J3JFC9</accession>
<dbReference type="SUPFAM" id="SSF54373">
    <property type="entry name" value="FAD-linked reductases, C-terminal domain"/>
    <property type="match status" value="1"/>
</dbReference>
<gene>
    <name evidence="11" type="ORF">Cba03nite_29630</name>
</gene>